<dbReference type="AlphaFoldDB" id="A0A0K6GWW5"/>
<evidence type="ECO:0000256" key="3">
    <source>
        <dbReference type="ARBA" id="ARBA00022896"/>
    </source>
</evidence>
<evidence type="ECO:0000259" key="8">
    <source>
        <dbReference type="PROSITE" id="PS51471"/>
    </source>
</evidence>
<dbReference type="InterPro" id="IPR044862">
    <property type="entry name" value="Pro_4_hyd_alph_FE2OG_OXY"/>
</dbReference>
<keyword evidence="5 7" id="KW-0560">Oxidoreductase</keyword>
<protein>
    <submittedName>
        <fullName evidence="9">Predicted 2-oxoglutarate-and Fe(II)-dependent dioxygenase YbiX</fullName>
    </submittedName>
</protein>
<feature type="binding site" evidence="7">
    <location>
        <position position="96"/>
    </location>
    <ligand>
        <name>Fe cation</name>
        <dbReference type="ChEBI" id="CHEBI:24875"/>
    </ligand>
</feature>
<evidence type="ECO:0000313" key="9">
    <source>
        <dbReference type="EMBL" id="CUA83013.1"/>
    </source>
</evidence>
<dbReference type="Proteomes" id="UP000243535">
    <property type="component" value="Unassembled WGS sequence"/>
</dbReference>
<evidence type="ECO:0000313" key="10">
    <source>
        <dbReference type="Proteomes" id="UP000243535"/>
    </source>
</evidence>
<organism evidence="9 10">
    <name type="scientific">Gulbenkiania indica</name>
    <dbReference type="NCBI Taxonomy" id="375574"/>
    <lineage>
        <taxon>Bacteria</taxon>
        <taxon>Pseudomonadati</taxon>
        <taxon>Pseudomonadota</taxon>
        <taxon>Betaproteobacteria</taxon>
        <taxon>Neisseriales</taxon>
        <taxon>Chromobacteriaceae</taxon>
        <taxon>Gulbenkiania</taxon>
    </lineage>
</organism>
<dbReference type="InterPro" id="IPR006620">
    <property type="entry name" value="Pro_4_hyd_alph"/>
</dbReference>
<dbReference type="NCBIfam" id="NF003974">
    <property type="entry name" value="PRK05467.1-3"/>
    <property type="match status" value="1"/>
</dbReference>
<dbReference type="Pfam" id="PF18331">
    <property type="entry name" value="PKHD_C"/>
    <property type="match status" value="1"/>
</dbReference>
<evidence type="ECO:0000256" key="7">
    <source>
        <dbReference type="HAMAP-Rule" id="MF_00657"/>
    </source>
</evidence>
<dbReference type="NCBIfam" id="NF003973">
    <property type="entry name" value="PRK05467.1-2"/>
    <property type="match status" value="1"/>
</dbReference>
<dbReference type="PROSITE" id="PS51471">
    <property type="entry name" value="FE2OG_OXY"/>
    <property type="match status" value="1"/>
</dbReference>
<evidence type="ECO:0000256" key="6">
    <source>
        <dbReference type="ARBA" id="ARBA00023004"/>
    </source>
</evidence>
<dbReference type="InterPro" id="IPR005123">
    <property type="entry name" value="Oxoglu/Fe-dep_dioxygenase_dom"/>
</dbReference>
<keyword evidence="10" id="KW-1185">Reference proteome</keyword>
<name>A0A0K6GWW5_9NEIS</name>
<dbReference type="RefSeq" id="WP_055433803.1">
    <property type="nucleotide sequence ID" value="NZ_CYHA01000003.1"/>
</dbReference>
<evidence type="ECO:0000256" key="1">
    <source>
        <dbReference type="ARBA" id="ARBA00001961"/>
    </source>
</evidence>
<feature type="binding site" evidence="7">
    <location>
        <position position="98"/>
    </location>
    <ligand>
        <name>Fe cation</name>
        <dbReference type="ChEBI" id="CHEBI:24875"/>
    </ligand>
</feature>
<dbReference type="Gene3D" id="2.60.120.620">
    <property type="entry name" value="q2cbj1_9rhob like domain"/>
    <property type="match status" value="1"/>
</dbReference>
<dbReference type="NCBIfam" id="NF003975">
    <property type="entry name" value="PRK05467.1-4"/>
    <property type="match status" value="1"/>
</dbReference>
<keyword evidence="4 7" id="KW-0223">Dioxygenase</keyword>
<feature type="domain" description="Fe2OG dioxygenase" evidence="8">
    <location>
        <begin position="78"/>
        <end position="178"/>
    </location>
</feature>
<dbReference type="PANTHER" id="PTHR41536:SF1">
    <property type="entry name" value="PKHD-TYPE HYDROXYLASE YBIX"/>
    <property type="match status" value="1"/>
</dbReference>
<gene>
    <name evidence="9" type="ORF">Ga0061063_1531</name>
</gene>
<dbReference type="InterPro" id="IPR041097">
    <property type="entry name" value="PKHD_C"/>
</dbReference>
<reference evidence="10" key="1">
    <citation type="submission" date="2015-08" db="EMBL/GenBank/DDBJ databases">
        <authorList>
            <person name="Varghese N."/>
        </authorList>
    </citation>
    <scope>NUCLEOTIDE SEQUENCE [LARGE SCALE GENOMIC DNA]</scope>
    <source>
        <strain evidence="10">DSM 17901</strain>
    </source>
</reference>
<dbReference type="GO" id="GO:0016706">
    <property type="term" value="F:2-oxoglutarate-dependent dioxygenase activity"/>
    <property type="evidence" value="ECO:0007669"/>
    <property type="project" value="UniProtKB-UniRule"/>
</dbReference>
<dbReference type="GO" id="GO:0031418">
    <property type="term" value="F:L-ascorbic acid binding"/>
    <property type="evidence" value="ECO:0007669"/>
    <property type="project" value="UniProtKB-KW"/>
</dbReference>
<dbReference type="SMART" id="SM00702">
    <property type="entry name" value="P4Hc"/>
    <property type="match status" value="1"/>
</dbReference>
<proteinExistence type="inferred from homology"/>
<dbReference type="GO" id="GO:0005506">
    <property type="term" value="F:iron ion binding"/>
    <property type="evidence" value="ECO:0007669"/>
    <property type="project" value="UniProtKB-UniRule"/>
</dbReference>
<dbReference type="HAMAP" id="MF_00657">
    <property type="entry name" value="Hydroxyl_YbiX"/>
    <property type="match status" value="1"/>
</dbReference>
<comment type="cofactor">
    <cofactor evidence="1 7">
        <name>L-ascorbate</name>
        <dbReference type="ChEBI" id="CHEBI:38290"/>
    </cofactor>
</comment>
<dbReference type="STRING" id="375574.GCA_001418035_01320"/>
<dbReference type="Gene3D" id="4.10.860.20">
    <property type="entry name" value="Rabenosyn, Rab binding domain"/>
    <property type="match status" value="1"/>
</dbReference>
<dbReference type="OrthoDB" id="9812472at2"/>
<dbReference type="EMBL" id="CYHA01000003">
    <property type="protein sequence ID" value="CUA83013.1"/>
    <property type="molecule type" value="Genomic_DNA"/>
</dbReference>
<feature type="binding site" evidence="7">
    <location>
        <position position="169"/>
    </location>
    <ligand>
        <name>2-oxoglutarate</name>
        <dbReference type="ChEBI" id="CHEBI:16810"/>
    </ligand>
</feature>
<dbReference type="GO" id="GO:0006974">
    <property type="term" value="P:DNA damage response"/>
    <property type="evidence" value="ECO:0007669"/>
    <property type="project" value="TreeGrafter"/>
</dbReference>
<feature type="binding site" evidence="7">
    <location>
        <position position="159"/>
    </location>
    <ligand>
        <name>Fe cation</name>
        <dbReference type="ChEBI" id="CHEBI:24875"/>
    </ligand>
</feature>
<keyword evidence="6 7" id="KW-0408">Iron</keyword>
<sequence length="226" mass="25506">MLLHIPEVLTADELAHGRMLLEHADWTDGRLTAGSQSAEVKRNLQLPQHSEVARELSALVEQALRRNALFFSAALPNKIFPPMFNRYEGGMTFGNHVDNAIRTDPFTGALVRTDVSCTLFFTSPDEYEGGELIIEDTYGLHEAKLPAGDMILYPSTSLHRVMPVTRGTRLASFFWTQSMIRDDGKRGLLFDMDMAITRLRQEHGETEPLVSLTASYHNLLRMWSEV</sequence>
<dbReference type="PANTHER" id="PTHR41536">
    <property type="entry name" value="PKHD-TYPE HYDROXYLASE YBIX"/>
    <property type="match status" value="1"/>
</dbReference>
<evidence type="ECO:0000256" key="5">
    <source>
        <dbReference type="ARBA" id="ARBA00023002"/>
    </source>
</evidence>
<evidence type="ECO:0000256" key="2">
    <source>
        <dbReference type="ARBA" id="ARBA00022723"/>
    </source>
</evidence>
<keyword evidence="3 7" id="KW-0847">Vitamin C</keyword>
<keyword evidence="2 7" id="KW-0479">Metal-binding</keyword>
<dbReference type="Pfam" id="PF13640">
    <property type="entry name" value="2OG-FeII_Oxy_3"/>
    <property type="match status" value="1"/>
</dbReference>
<comment type="cofactor">
    <cofactor evidence="7">
        <name>Fe(2+)</name>
        <dbReference type="ChEBI" id="CHEBI:29033"/>
    </cofactor>
    <text evidence="7">Binds 1 Fe(2+) ion per subunit.</text>
</comment>
<dbReference type="InterPro" id="IPR023550">
    <property type="entry name" value="PKHD_hydroxylase"/>
</dbReference>
<accession>A0A0K6GWW5</accession>
<evidence type="ECO:0000256" key="4">
    <source>
        <dbReference type="ARBA" id="ARBA00022964"/>
    </source>
</evidence>
<dbReference type="GO" id="GO:0006879">
    <property type="term" value="P:intracellular iron ion homeostasis"/>
    <property type="evidence" value="ECO:0007669"/>
    <property type="project" value="TreeGrafter"/>
</dbReference>